<name>A0A1R2B1N4_9CILI</name>
<evidence type="ECO:0000313" key="2">
    <source>
        <dbReference type="Proteomes" id="UP000187209"/>
    </source>
</evidence>
<organism evidence="1 2">
    <name type="scientific">Stentor coeruleus</name>
    <dbReference type="NCBI Taxonomy" id="5963"/>
    <lineage>
        <taxon>Eukaryota</taxon>
        <taxon>Sar</taxon>
        <taxon>Alveolata</taxon>
        <taxon>Ciliophora</taxon>
        <taxon>Postciliodesmatophora</taxon>
        <taxon>Heterotrichea</taxon>
        <taxon>Heterotrichida</taxon>
        <taxon>Stentoridae</taxon>
        <taxon>Stentor</taxon>
    </lineage>
</organism>
<keyword evidence="2" id="KW-1185">Reference proteome</keyword>
<sequence length="118" mass="14075">MKLKYNPTEEFSQWPIESSVFTKVLRSKLHNIPPKITERPGYTRSIIKEIKQNFSKRIFSQETSFPRLDQSRYWSPPKPVSHLTMEIKDEFINLGPYVQPIKYCTKKRVYSLQKPIKN</sequence>
<comment type="caution">
    <text evidence="1">The sequence shown here is derived from an EMBL/GenBank/DDBJ whole genome shotgun (WGS) entry which is preliminary data.</text>
</comment>
<dbReference type="Proteomes" id="UP000187209">
    <property type="component" value="Unassembled WGS sequence"/>
</dbReference>
<dbReference type="EMBL" id="MPUH01001062">
    <property type="protein sequence ID" value="OMJ70688.1"/>
    <property type="molecule type" value="Genomic_DNA"/>
</dbReference>
<dbReference type="AlphaFoldDB" id="A0A1R2B1N4"/>
<accession>A0A1R2B1N4</accession>
<gene>
    <name evidence="1" type="ORF">SteCoe_31276</name>
</gene>
<protein>
    <submittedName>
        <fullName evidence="1">Uncharacterized protein</fullName>
    </submittedName>
</protein>
<evidence type="ECO:0000313" key="1">
    <source>
        <dbReference type="EMBL" id="OMJ70688.1"/>
    </source>
</evidence>
<reference evidence="1 2" key="1">
    <citation type="submission" date="2016-11" db="EMBL/GenBank/DDBJ databases">
        <title>The macronuclear genome of Stentor coeruleus: a giant cell with tiny introns.</title>
        <authorList>
            <person name="Slabodnick M."/>
            <person name="Ruby J.G."/>
            <person name="Reiff S.B."/>
            <person name="Swart E.C."/>
            <person name="Gosai S."/>
            <person name="Prabakaran S."/>
            <person name="Witkowska E."/>
            <person name="Larue G.E."/>
            <person name="Fisher S."/>
            <person name="Freeman R.M."/>
            <person name="Gunawardena J."/>
            <person name="Chu W."/>
            <person name="Stover N.A."/>
            <person name="Gregory B.D."/>
            <person name="Nowacki M."/>
            <person name="Derisi J."/>
            <person name="Roy S.W."/>
            <person name="Marshall W.F."/>
            <person name="Sood P."/>
        </authorList>
    </citation>
    <scope>NUCLEOTIDE SEQUENCE [LARGE SCALE GENOMIC DNA]</scope>
    <source>
        <strain evidence="1">WM001</strain>
    </source>
</reference>
<proteinExistence type="predicted"/>